<dbReference type="EMBL" id="FNVQ01000007">
    <property type="protein sequence ID" value="SEG85801.1"/>
    <property type="molecule type" value="Genomic_DNA"/>
</dbReference>
<sequence length="157" mass="17859">MRVYIAALILALLAGCSSNGPRYYSPDLPASEYSLRADLEQQYLAWKGTPYRLGGMSRRGVDCSGFVSRVFDDLYGMDLPRTTEHQADLGYSIDRDELQVADLVFFKTGWRTRHVGIYMGGGEFLHASTSRGVIISSLDNPYWRSHYWTSRRFAVRD</sequence>
<keyword evidence="4" id="KW-0378">Hydrolase</keyword>
<proteinExistence type="inferred from homology"/>
<keyword evidence="3 6" id="KW-0732">Signal</keyword>
<accession>A0A1H6DKY4</accession>
<dbReference type="InterPro" id="IPR038765">
    <property type="entry name" value="Papain-like_cys_pep_sf"/>
</dbReference>
<comment type="similarity">
    <text evidence="1">Belongs to the peptidase C40 family.</text>
</comment>
<keyword evidence="9" id="KW-1185">Reference proteome</keyword>
<feature type="domain" description="NlpC/P60" evidence="7">
    <location>
        <begin position="33"/>
        <end position="154"/>
    </location>
</feature>
<evidence type="ECO:0000256" key="6">
    <source>
        <dbReference type="SAM" id="SignalP"/>
    </source>
</evidence>
<evidence type="ECO:0000256" key="3">
    <source>
        <dbReference type="ARBA" id="ARBA00022729"/>
    </source>
</evidence>
<protein>
    <submittedName>
        <fullName evidence="8">Lipoprotein Spr/probable lipoprotein NlpC</fullName>
    </submittedName>
</protein>
<dbReference type="OrthoDB" id="9807055at2"/>
<dbReference type="GO" id="GO:0006508">
    <property type="term" value="P:proteolysis"/>
    <property type="evidence" value="ECO:0007669"/>
    <property type="project" value="UniProtKB-KW"/>
</dbReference>
<keyword evidence="8" id="KW-0449">Lipoprotein</keyword>
<dbReference type="PROSITE" id="PS51935">
    <property type="entry name" value="NLPC_P60"/>
    <property type="match status" value="1"/>
</dbReference>
<evidence type="ECO:0000256" key="2">
    <source>
        <dbReference type="ARBA" id="ARBA00022670"/>
    </source>
</evidence>
<dbReference type="PANTHER" id="PTHR47360:SF1">
    <property type="entry name" value="ENDOPEPTIDASE NLPC-RELATED"/>
    <property type="match status" value="1"/>
</dbReference>
<dbReference type="PANTHER" id="PTHR47360">
    <property type="entry name" value="MUREIN DD-ENDOPEPTIDASE MEPS/MUREIN LD-CARBOXYPEPTIDASE"/>
    <property type="match status" value="1"/>
</dbReference>
<name>A0A1H6DKY4_9GAMM</name>
<feature type="signal peptide" evidence="6">
    <location>
        <begin position="1"/>
        <end position="19"/>
    </location>
</feature>
<dbReference type="InterPro" id="IPR000064">
    <property type="entry name" value="NLP_P60_dom"/>
</dbReference>
<dbReference type="SUPFAM" id="SSF54001">
    <property type="entry name" value="Cysteine proteinases"/>
    <property type="match status" value="1"/>
</dbReference>
<evidence type="ECO:0000313" key="8">
    <source>
        <dbReference type="EMBL" id="SEG85801.1"/>
    </source>
</evidence>
<dbReference type="Pfam" id="PF00877">
    <property type="entry name" value="NLPC_P60"/>
    <property type="match status" value="1"/>
</dbReference>
<dbReference type="PROSITE" id="PS51257">
    <property type="entry name" value="PROKAR_LIPOPROTEIN"/>
    <property type="match status" value="1"/>
</dbReference>
<gene>
    <name evidence="8" type="ORF">SAMN05444390_10741</name>
</gene>
<evidence type="ECO:0000256" key="1">
    <source>
        <dbReference type="ARBA" id="ARBA00007074"/>
    </source>
</evidence>
<evidence type="ECO:0000256" key="4">
    <source>
        <dbReference type="ARBA" id="ARBA00022801"/>
    </source>
</evidence>
<evidence type="ECO:0000313" key="9">
    <source>
        <dbReference type="Proteomes" id="UP000236745"/>
    </source>
</evidence>
<dbReference type="AlphaFoldDB" id="A0A1H6DKY4"/>
<evidence type="ECO:0000259" key="7">
    <source>
        <dbReference type="PROSITE" id="PS51935"/>
    </source>
</evidence>
<keyword evidence="2" id="KW-0645">Protease</keyword>
<dbReference type="Gene3D" id="3.90.1720.10">
    <property type="entry name" value="endopeptidase domain like (from Nostoc punctiforme)"/>
    <property type="match status" value="1"/>
</dbReference>
<dbReference type="RefSeq" id="WP_104005510.1">
    <property type="nucleotide sequence ID" value="NZ_FNVQ01000007.1"/>
</dbReference>
<evidence type="ECO:0000256" key="5">
    <source>
        <dbReference type="ARBA" id="ARBA00022807"/>
    </source>
</evidence>
<reference evidence="8 9" key="1">
    <citation type="submission" date="2016-10" db="EMBL/GenBank/DDBJ databases">
        <authorList>
            <person name="de Groot N.N."/>
        </authorList>
    </citation>
    <scope>NUCLEOTIDE SEQUENCE [LARGE SCALE GENOMIC DNA]</scope>
    <source>
        <strain evidence="8 9">DSM 22012</strain>
    </source>
</reference>
<organism evidence="8 9">
    <name type="scientific">Marinobacterium lutimaris</name>
    <dbReference type="NCBI Taxonomy" id="568106"/>
    <lineage>
        <taxon>Bacteria</taxon>
        <taxon>Pseudomonadati</taxon>
        <taxon>Pseudomonadota</taxon>
        <taxon>Gammaproteobacteria</taxon>
        <taxon>Oceanospirillales</taxon>
        <taxon>Oceanospirillaceae</taxon>
        <taxon>Marinobacterium</taxon>
    </lineage>
</organism>
<dbReference type="Proteomes" id="UP000236745">
    <property type="component" value="Unassembled WGS sequence"/>
</dbReference>
<feature type="chain" id="PRO_5009296086" evidence="6">
    <location>
        <begin position="20"/>
        <end position="157"/>
    </location>
</feature>
<dbReference type="InterPro" id="IPR052062">
    <property type="entry name" value="Murein_DD/LD_carboxypeptidase"/>
</dbReference>
<dbReference type="GO" id="GO:0008234">
    <property type="term" value="F:cysteine-type peptidase activity"/>
    <property type="evidence" value="ECO:0007669"/>
    <property type="project" value="UniProtKB-KW"/>
</dbReference>
<keyword evidence="5" id="KW-0788">Thiol protease</keyword>